<name>A0A0R1J0E1_9LACO</name>
<dbReference type="PANTHER" id="PTHR21256:SF2">
    <property type="entry name" value="HISTIDINE BIOSYNTHESIS TRIFUNCTIONAL PROTEIN"/>
    <property type="match status" value="1"/>
</dbReference>
<comment type="similarity">
    <text evidence="2">Belongs to the histidinol dehydrogenase family.</text>
</comment>
<comment type="caution">
    <text evidence="3">The sequence shown here is derived from an EMBL/GenBank/DDBJ whole genome shotgun (WGS) entry which is preliminary data.</text>
</comment>
<dbReference type="InterPro" id="IPR012131">
    <property type="entry name" value="Hstdl_DH"/>
</dbReference>
<dbReference type="GO" id="GO:0046872">
    <property type="term" value="F:metal ion binding"/>
    <property type="evidence" value="ECO:0007669"/>
    <property type="project" value="InterPro"/>
</dbReference>
<dbReference type="GO" id="GO:0000105">
    <property type="term" value="P:L-histidine biosynthetic process"/>
    <property type="evidence" value="ECO:0007669"/>
    <property type="project" value="TreeGrafter"/>
</dbReference>
<dbReference type="Gene3D" id="3.40.50.1980">
    <property type="entry name" value="Nitrogenase molybdenum iron protein domain"/>
    <property type="match status" value="1"/>
</dbReference>
<dbReference type="EMBL" id="AZDG01000006">
    <property type="protein sequence ID" value="KRK64958.1"/>
    <property type="molecule type" value="Genomic_DNA"/>
</dbReference>
<dbReference type="STRING" id="1423811.FC72_GL001808"/>
<evidence type="ECO:0000313" key="4">
    <source>
        <dbReference type="Proteomes" id="UP000050929"/>
    </source>
</evidence>
<dbReference type="Proteomes" id="UP000050929">
    <property type="component" value="Unassembled WGS sequence"/>
</dbReference>
<organism evidence="3 4">
    <name type="scientific">Companilactobacillus tucceti DSM 20183</name>
    <dbReference type="NCBI Taxonomy" id="1423811"/>
    <lineage>
        <taxon>Bacteria</taxon>
        <taxon>Bacillati</taxon>
        <taxon>Bacillota</taxon>
        <taxon>Bacilli</taxon>
        <taxon>Lactobacillales</taxon>
        <taxon>Lactobacillaceae</taxon>
        <taxon>Companilactobacillus</taxon>
    </lineage>
</organism>
<keyword evidence="4" id="KW-1185">Reference proteome</keyword>
<gene>
    <name evidence="3" type="ORF">FC72_GL001808</name>
</gene>
<dbReference type="Pfam" id="PF00815">
    <property type="entry name" value="Histidinol_dh"/>
    <property type="match status" value="1"/>
</dbReference>
<keyword evidence="1" id="KW-0560">Oxidoreductase</keyword>
<sequence>MKIYQKSISELEQIVQRKTMQLSDLEVETTVSDIIKNVIENGDSALKKYEEKFDGVKVSDFKLPQEVIDSAYDNLDPEVKKALLLAKKNITSFHEKEKTTGFVDSEQKGVLRGQKVLPLKRVGLYVPGGTAAYPSTILMSALPAKIAGVDQVVIATPAQKSGINPAVFWRPLKLPVSIRFIKLVVRKLLLLWHLELNQLQV</sequence>
<reference evidence="3 4" key="1">
    <citation type="journal article" date="2015" name="Genome Announc.">
        <title>Expanding the biotechnology potential of lactobacilli through comparative genomics of 213 strains and associated genera.</title>
        <authorList>
            <person name="Sun Z."/>
            <person name="Harris H.M."/>
            <person name="McCann A."/>
            <person name="Guo C."/>
            <person name="Argimon S."/>
            <person name="Zhang W."/>
            <person name="Yang X."/>
            <person name="Jeffery I.B."/>
            <person name="Cooney J.C."/>
            <person name="Kagawa T.F."/>
            <person name="Liu W."/>
            <person name="Song Y."/>
            <person name="Salvetti E."/>
            <person name="Wrobel A."/>
            <person name="Rasinkangas P."/>
            <person name="Parkhill J."/>
            <person name="Rea M.C."/>
            <person name="O'Sullivan O."/>
            <person name="Ritari J."/>
            <person name="Douillard F.P."/>
            <person name="Paul Ross R."/>
            <person name="Yang R."/>
            <person name="Briner A.E."/>
            <person name="Felis G.E."/>
            <person name="de Vos W.M."/>
            <person name="Barrangou R."/>
            <person name="Klaenhammer T.R."/>
            <person name="Caufield P.W."/>
            <person name="Cui Y."/>
            <person name="Zhang H."/>
            <person name="O'Toole P.W."/>
        </authorList>
    </citation>
    <scope>NUCLEOTIDE SEQUENCE [LARGE SCALE GENOMIC DNA]</scope>
    <source>
        <strain evidence="3 4">DSM 20183</strain>
    </source>
</reference>
<dbReference type="GO" id="GO:0004399">
    <property type="term" value="F:histidinol dehydrogenase activity"/>
    <property type="evidence" value="ECO:0007669"/>
    <property type="project" value="TreeGrafter"/>
</dbReference>
<dbReference type="SUPFAM" id="SSF53720">
    <property type="entry name" value="ALDH-like"/>
    <property type="match status" value="1"/>
</dbReference>
<dbReference type="InterPro" id="IPR016161">
    <property type="entry name" value="Ald_DH/histidinol_DH"/>
</dbReference>
<accession>A0A0R1J0E1</accession>
<dbReference type="AlphaFoldDB" id="A0A0R1J0E1"/>
<protein>
    <submittedName>
        <fullName evidence="3">Histidinol dehydrogenase (Hdh)</fullName>
    </submittedName>
</protein>
<dbReference type="PRINTS" id="PR00083">
    <property type="entry name" value="HOLDHDRGNASE"/>
</dbReference>
<dbReference type="PANTHER" id="PTHR21256">
    <property type="entry name" value="HISTIDINOL DEHYDROGENASE HDH"/>
    <property type="match status" value="1"/>
</dbReference>
<proteinExistence type="inferred from homology"/>
<dbReference type="GO" id="GO:0005829">
    <property type="term" value="C:cytosol"/>
    <property type="evidence" value="ECO:0007669"/>
    <property type="project" value="TreeGrafter"/>
</dbReference>
<evidence type="ECO:0000256" key="1">
    <source>
        <dbReference type="ARBA" id="ARBA00023002"/>
    </source>
</evidence>
<evidence type="ECO:0000313" key="3">
    <source>
        <dbReference type="EMBL" id="KRK64958.1"/>
    </source>
</evidence>
<dbReference type="PATRIC" id="fig|1423811.3.peg.1847"/>
<evidence type="ECO:0000256" key="2">
    <source>
        <dbReference type="RuleBase" id="RU004175"/>
    </source>
</evidence>
<dbReference type="GO" id="GO:0051287">
    <property type="term" value="F:NAD binding"/>
    <property type="evidence" value="ECO:0007669"/>
    <property type="project" value="InterPro"/>
</dbReference>